<accession>A0A0F4YVJ2</accession>
<gene>
    <name evidence="1" type="ORF">T310_4035</name>
</gene>
<evidence type="ECO:0000313" key="1">
    <source>
        <dbReference type="EMBL" id="KKA21871.1"/>
    </source>
</evidence>
<comment type="caution">
    <text evidence="1">The sequence shown here is derived from an EMBL/GenBank/DDBJ whole genome shotgun (WGS) entry which is preliminary data.</text>
</comment>
<dbReference type="GeneID" id="25316384"/>
<organism evidence="1 2">
    <name type="scientific">Rasamsonia emersonii (strain ATCC 16479 / CBS 393.64 / IMI 116815)</name>
    <dbReference type="NCBI Taxonomy" id="1408163"/>
    <lineage>
        <taxon>Eukaryota</taxon>
        <taxon>Fungi</taxon>
        <taxon>Dikarya</taxon>
        <taxon>Ascomycota</taxon>
        <taxon>Pezizomycotina</taxon>
        <taxon>Eurotiomycetes</taxon>
        <taxon>Eurotiomycetidae</taxon>
        <taxon>Eurotiales</taxon>
        <taxon>Trichocomaceae</taxon>
        <taxon>Rasamsonia</taxon>
    </lineage>
</organism>
<keyword evidence="2" id="KW-1185">Reference proteome</keyword>
<evidence type="ECO:0000313" key="2">
    <source>
        <dbReference type="Proteomes" id="UP000053958"/>
    </source>
</evidence>
<protein>
    <submittedName>
        <fullName evidence="1">Uncharacterized protein</fullName>
    </submittedName>
</protein>
<proteinExistence type="predicted"/>
<dbReference type="EMBL" id="LASV01000164">
    <property type="protein sequence ID" value="KKA21871.1"/>
    <property type="molecule type" value="Genomic_DNA"/>
</dbReference>
<dbReference type="Proteomes" id="UP000053958">
    <property type="component" value="Unassembled WGS sequence"/>
</dbReference>
<reference evidence="1 2" key="1">
    <citation type="submission" date="2015-04" db="EMBL/GenBank/DDBJ databases">
        <authorList>
            <person name="Heijne W.H."/>
            <person name="Fedorova N.D."/>
            <person name="Nierman W.C."/>
            <person name="Vollebregt A.W."/>
            <person name="Zhao Z."/>
            <person name="Wu L."/>
            <person name="Kumar M."/>
            <person name="Stam H."/>
            <person name="van den Berg M.A."/>
            <person name="Pel H.J."/>
        </authorList>
    </citation>
    <scope>NUCLEOTIDE SEQUENCE [LARGE SCALE GENOMIC DNA]</scope>
    <source>
        <strain evidence="1 2">CBS 393.64</strain>
    </source>
</reference>
<dbReference type="AlphaFoldDB" id="A0A0F4YVJ2"/>
<name>A0A0F4YVJ2_RASE3</name>
<dbReference type="RefSeq" id="XP_013328483.1">
    <property type="nucleotide sequence ID" value="XM_013473029.1"/>
</dbReference>
<sequence>MFSGRADAWPALKSSRTCCFSPALVYFTLEKFNGLTPRGHLETVVIADLTRLSPIEIAPTRTLTKRALASGQMTAGSAGISGAAESTAALHAHFYSKQESAGLGLTPAPTKGKRLSAGAWRRQLQVRIGAAAKDATNYWPSKASRLCTQVYGVLNAMLLPDPIAYPVLCWIIARTVCIRKFSHQKLSSRYTNTARDGLTMEKPAQPIDKMYSQKRHSGTSRCQALRLQPCDCCQRH</sequence>